<dbReference type="Gene3D" id="3.40.50.280">
    <property type="entry name" value="Cobalamin-binding domain"/>
    <property type="match status" value="1"/>
</dbReference>
<evidence type="ECO:0000313" key="6">
    <source>
        <dbReference type="EMBL" id="QAT16668.1"/>
    </source>
</evidence>
<evidence type="ECO:0000256" key="5">
    <source>
        <dbReference type="ARBA" id="ARBA00023014"/>
    </source>
</evidence>
<comment type="cofactor">
    <cofactor evidence="1">
        <name>[4Fe-4S] cluster</name>
        <dbReference type="ChEBI" id="CHEBI:49883"/>
    </cofactor>
</comment>
<dbReference type="InterPro" id="IPR007197">
    <property type="entry name" value="rSAM"/>
</dbReference>
<keyword evidence="5" id="KW-0411">Iron-sulfur</keyword>
<sequence length="368" mass="43692">MSKILLVEPNFPIPAKSKNHRDFLPVGLLKLASFHRNKGDEIKLIRGNQYFDDFYPSQIKITSLFTYWSNYVWDSVKFYKEAYPKAKIVVGGIYASLMPEHCKQSGCDEVFVGVDERVEKFKPAYDLVDVDYQIAHTSRGCLRKCKFCGTWKIEPEFISKKSIKDEICSNRIIFYDNNLLANPHIKEILEELKNAKHNGRVVYSESQCGIDGRLLTSEVAKLLKQARFLNPRIAWDHGYSQKKMIKKQIDMLVAAGYPRKEIYIFMIYNFEQDYHEMVKKLNQCQRWGVQIADCRYRPLNQISEHYNPRKRQMSDEYYIHPRWTDRQIKLFRRRVRRQNIKVRHGFSFYSKKLERLGARKKRAELMSK</sequence>
<keyword evidence="4" id="KW-0408">Iron</keyword>
<evidence type="ECO:0000256" key="3">
    <source>
        <dbReference type="ARBA" id="ARBA00022723"/>
    </source>
</evidence>
<dbReference type="InterPro" id="IPR051198">
    <property type="entry name" value="BchE-like"/>
</dbReference>
<evidence type="ECO:0000256" key="4">
    <source>
        <dbReference type="ARBA" id="ARBA00023004"/>
    </source>
</evidence>
<keyword evidence="2" id="KW-0949">S-adenosyl-L-methionine</keyword>
<dbReference type="PANTHER" id="PTHR43409">
    <property type="entry name" value="ANAEROBIC MAGNESIUM-PROTOPORPHYRIN IX MONOMETHYL ESTER CYCLASE-RELATED"/>
    <property type="match status" value="1"/>
</dbReference>
<dbReference type="KEGG" id="vai:BU251_02445"/>
<dbReference type="GO" id="GO:0051536">
    <property type="term" value="F:iron-sulfur cluster binding"/>
    <property type="evidence" value="ECO:0007669"/>
    <property type="project" value="UniProtKB-KW"/>
</dbReference>
<dbReference type="RefSeq" id="WP_128699306.1">
    <property type="nucleotide sequence ID" value="NZ_CP019384.1"/>
</dbReference>
<evidence type="ECO:0000256" key="1">
    <source>
        <dbReference type="ARBA" id="ARBA00001966"/>
    </source>
</evidence>
<evidence type="ECO:0000313" key="7">
    <source>
        <dbReference type="Proteomes" id="UP000287243"/>
    </source>
</evidence>
<dbReference type="GO" id="GO:0003824">
    <property type="term" value="F:catalytic activity"/>
    <property type="evidence" value="ECO:0007669"/>
    <property type="project" value="InterPro"/>
</dbReference>
<dbReference type="OrthoDB" id="9801659at2"/>
<name>A0A410P3L3_VELA1</name>
<dbReference type="SUPFAM" id="SSF102114">
    <property type="entry name" value="Radical SAM enzymes"/>
    <property type="match status" value="1"/>
</dbReference>
<reference evidence="6 7" key="1">
    <citation type="submission" date="2017-01" db="EMBL/GenBank/DDBJ databases">
        <title>First insights into the biology of 'candidatus Vampirococcus archaeovorus'.</title>
        <authorList>
            <person name="Kizina J."/>
            <person name="Jordan S."/>
            <person name="Stueber K."/>
            <person name="Reinhardt R."/>
            <person name="Harder J."/>
        </authorList>
    </citation>
    <scope>NUCLEOTIDE SEQUENCE [LARGE SCALE GENOMIC DNA]</scope>
    <source>
        <strain evidence="6 7">LiM</strain>
    </source>
</reference>
<evidence type="ECO:0000256" key="2">
    <source>
        <dbReference type="ARBA" id="ARBA00022691"/>
    </source>
</evidence>
<dbReference type="AlphaFoldDB" id="A0A410P3L3"/>
<dbReference type="Proteomes" id="UP000287243">
    <property type="component" value="Chromosome"/>
</dbReference>
<protein>
    <submittedName>
        <fullName evidence="6">Radical SAM domain protein</fullName>
    </submittedName>
</protein>
<dbReference type="EMBL" id="CP019384">
    <property type="protein sequence ID" value="QAT16668.1"/>
    <property type="molecule type" value="Genomic_DNA"/>
</dbReference>
<accession>A0A410P3L3</accession>
<dbReference type="GO" id="GO:0046872">
    <property type="term" value="F:metal ion binding"/>
    <property type="evidence" value="ECO:0007669"/>
    <property type="project" value="UniProtKB-KW"/>
</dbReference>
<organism evidence="6 7">
    <name type="scientific">Velamenicoccus archaeovorus</name>
    <dbReference type="NCBI Taxonomy" id="1930593"/>
    <lineage>
        <taxon>Bacteria</taxon>
        <taxon>Pseudomonadati</taxon>
        <taxon>Candidatus Omnitrophota</taxon>
        <taxon>Candidatus Velamenicoccus</taxon>
    </lineage>
</organism>
<keyword evidence="3" id="KW-0479">Metal-binding</keyword>
<gene>
    <name evidence="6" type="ORF">BU251_02445</name>
</gene>
<keyword evidence="7" id="KW-1185">Reference proteome</keyword>
<dbReference type="CDD" id="cd01335">
    <property type="entry name" value="Radical_SAM"/>
    <property type="match status" value="1"/>
</dbReference>
<dbReference type="InterPro" id="IPR058240">
    <property type="entry name" value="rSAM_sf"/>
</dbReference>
<proteinExistence type="predicted"/>
<dbReference type="SFLD" id="SFLDS00029">
    <property type="entry name" value="Radical_SAM"/>
    <property type="match status" value="1"/>
</dbReference>